<keyword evidence="4" id="KW-1185">Reference proteome</keyword>
<dbReference type="AlphaFoldDB" id="A0A368H3B8"/>
<feature type="compositionally biased region" description="Low complexity" evidence="1">
    <location>
        <begin position="74"/>
        <end position="94"/>
    </location>
</feature>
<dbReference type="OrthoDB" id="10370251at2759"/>
<protein>
    <recommendedName>
        <fullName evidence="5">SCP domain-containing protein</fullName>
    </recommendedName>
</protein>
<gene>
    <name evidence="3" type="ORF">ANCCAN_04232</name>
</gene>
<dbReference type="EMBL" id="JOJR01000030">
    <property type="protein sequence ID" value="RCN49775.1"/>
    <property type="molecule type" value="Genomic_DNA"/>
</dbReference>
<evidence type="ECO:0000313" key="3">
    <source>
        <dbReference type="EMBL" id="RCN49775.1"/>
    </source>
</evidence>
<evidence type="ECO:0000256" key="2">
    <source>
        <dbReference type="SAM" id="SignalP"/>
    </source>
</evidence>
<dbReference type="Proteomes" id="UP000252519">
    <property type="component" value="Unassembled WGS sequence"/>
</dbReference>
<keyword evidence="2" id="KW-0732">Signal</keyword>
<evidence type="ECO:0000313" key="4">
    <source>
        <dbReference type="Proteomes" id="UP000252519"/>
    </source>
</evidence>
<dbReference type="InterPro" id="IPR035109">
    <property type="entry name" value="ASPR"/>
</dbReference>
<comment type="caution">
    <text evidence="3">The sequence shown here is derived from an EMBL/GenBank/DDBJ whole genome shotgun (WGS) entry which is preliminary data.</text>
</comment>
<feature type="region of interest" description="Disordered" evidence="1">
    <location>
        <begin position="74"/>
        <end position="98"/>
    </location>
</feature>
<feature type="chain" id="PRO_5016636278" description="SCP domain-containing protein" evidence="2">
    <location>
        <begin position="19"/>
        <end position="147"/>
    </location>
</feature>
<feature type="signal peptide" evidence="2">
    <location>
        <begin position="1"/>
        <end position="18"/>
    </location>
</feature>
<proteinExistence type="predicted"/>
<accession>A0A368H3B8</accession>
<reference evidence="3 4" key="1">
    <citation type="submission" date="2014-10" db="EMBL/GenBank/DDBJ databases">
        <title>Draft genome of the hookworm Ancylostoma caninum.</title>
        <authorList>
            <person name="Mitreva M."/>
        </authorList>
    </citation>
    <scope>NUCLEOTIDE SEQUENCE [LARGE SCALE GENOMIC DNA]</scope>
    <source>
        <strain evidence="3 4">Baltimore</strain>
    </source>
</reference>
<evidence type="ECO:0008006" key="5">
    <source>
        <dbReference type="Google" id="ProtNLM"/>
    </source>
</evidence>
<name>A0A368H3B8_ANCCA</name>
<sequence length="147" mass="16862">MEIFSLLLLTVSSKTGLSRFNCTDIGEGALQPSQREHLWEQVTISMRLWIGPDNFQRYNCTLEQVAASELHNSVRSNSHGGSSSLSKGNLSQTSFQGKKGHYKDENDFFYKATRSWLTKLIMHRHKQNVGCSMDSTGWEYRIICLYY</sequence>
<organism evidence="3 4">
    <name type="scientific">Ancylostoma caninum</name>
    <name type="common">Dog hookworm</name>
    <dbReference type="NCBI Taxonomy" id="29170"/>
    <lineage>
        <taxon>Eukaryota</taxon>
        <taxon>Metazoa</taxon>
        <taxon>Ecdysozoa</taxon>
        <taxon>Nematoda</taxon>
        <taxon>Chromadorea</taxon>
        <taxon>Rhabditida</taxon>
        <taxon>Rhabditina</taxon>
        <taxon>Rhabditomorpha</taxon>
        <taxon>Strongyloidea</taxon>
        <taxon>Ancylostomatidae</taxon>
        <taxon>Ancylostomatinae</taxon>
        <taxon>Ancylostoma</taxon>
    </lineage>
</organism>
<dbReference type="Pfam" id="PF17641">
    <property type="entry name" value="ASPRs"/>
    <property type="match status" value="1"/>
</dbReference>
<evidence type="ECO:0000256" key="1">
    <source>
        <dbReference type="SAM" id="MobiDB-lite"/>
    </source>
</evidence>